<organism evidence="4">
    <name type="scientific">Notodromas monacha</name>
    <dbReference type="NCBI Taxonomy" id="399045"/>
    <lineage>
        <taxon>Eukaryota</taxon>
        <taxon>Metazoa</taxon>
        <taxon>Ecdysozoa</taxon>
        <taxon>Arthropoda</taxon>
        <taxon>Crustacea</taxon>
        <taxon>Oligostraca</taxon>
        <taxon>Ostracoda</taxon>
        <taxon>Podocopa</taxon>
        <taxon>Podocopida</taxon>
        <taxon>Cypridocopina</taxon>
        <taxon>Cypridoidea</taxon>
        <taxon>Cyprididae</taxon>
        <taxon>Notodromas</taxon>
    </lineage>
</organism>
<evidence type="ECO:0000256" key="2">
    <source>
        <dbReference type="SAM" id="MobiDB-lite"/>
    </source>
</evidence>
<protein>
    <recommendedName>
        <fullName evidence="3">C2H2-type domain-containing protein</fullName>
    </recommendedName>
</protein>
<proteinExistence type="predicted"/>
<dbReference type="GO" id="GO:0008270">
    <property type="term" value="F:zinc ion binding"/>
    <property type="evidence" value="ECO:0007669"/>
    <property type="project" value="UniProtKB-KW"/>
</dbReference>
<keyword evidence="5" id="KW-1185">Reference proteome</keyword>
<dbReference type="PROSITE" id="PS50157">
    <property type="entry name" value="ZINC_FINGER_C2H2_2"/>
    <property type="match status" value="1"/>
</dbReference>
<name>A0A7R9C0T0_9CRUS</name>
<evidence type="ECO:0000313" key="5">
    <source>
        <dbReference type="Proteomes" id="UP000678499"/>
    </source>
</evidence>
<feature type="region of interest" description="Disordered" evidence="2">
    <location>
        <begin position="71"/>
        <end position="92"/>
    </location>
</feature>
<dbReference type="EMBL" id="OA887624">
    <property type="protein sequence ID" value="CAD7283534.1"/>
    <property type="molecule type" value="Genomic_DNA"/>
</dbReference>
<keyword evidence="1" id="KW-0863">Zinc-finger</keyword>
<dbReference type="AlphaFoldDB" id="A0A7R9C0T0"/>
<accession>A0A7R9C0T0</accession>
<evidence type="ECO:0000256" key="1">
    <source>
        <dbReference type="PROSITE-ProRule" id="PRU00042"/>
    </source>
</evidence>
<evidence type="ECO:0000313" key="4">
    <source>
        <dbReference type="EMBL" id="CAD7283534.1"/>
    </source>
</evidence>
<evidence type="ECO:0000259" key="3">
    <source>
        <dbReference type="PROSITE" id="PS50157"/>
    </source>
</evidence>
<reference evidence="4" key="1">
    <citation type="submission" date="2020-11" db="EMBL/GenBank/DDBJ databases">
        <authorList>
            <person name="Tran Van P."/>
        </authorList>
    </citation>
    <scope>NUCLEOTIDE SEQUENCE</scope>
</reference>
<dbReference type="Proteomes" id="UP000678499">
    <property type="component" value="Unassembled WGS sequence"/>
</dbReference>
<sequence length="158" mass="16898">MSGTAAELTCAHCKEAFKEPLLLMQHVQSVHSVSVVEGTAVGKTEVEIPAPLVQYTYMFLRLASVFDQDPGNNNEEGLHINGHQQQQSPAGKVVPSFNQDCLKQANFSAEINPNSSLTDDKAFNKESSLLAILGTSNSSSAAEGFTSKTEIPISKNCG</sequence>
<dbReference type="EMBL" id="CAJPEX010005587">
    <property type="protein sequence ID" value="CAG0923686.1"/>
    <property type="molecule type" value="Genomic_DNA"/>
</dbReference>
<keyword evidence="1" id="KW-0862">Zinc</keyword>
<gene>
    <name evidence="4" type="ORF">NMOB1V02_LOCUS11149</name>
</gene>
<feature type="domain" description="C2H2-type" evidence="3">
    <location>
        <begin position="8"/>
        <end position="32"/>
    </location>
</feature>
<dbReference type="InterPro" id="IPR013087">
    <property type="entry name" value="Znf_C2H2_type"/>
</dbReference>
<dbReference type="PROSITE" id="PS00028">
    <property type="entry name" value="ZINC_FINGER_C2H2_1"/>
    <property type="match status" value="1"/>
</dbReference>
<keyword evidence="1" id="KW-0479">Metal-binding</keyword>